<reference evidence="4" key="1">
    <citation type="submission" date="2023-06" db="EMBL/GenBank/DDBJ databases">
        <title>Black Yeasts Isolated from many extreme environments.</title>
        <authorList>
            <person name="Coleine C."/>
            <person name="Stajich J.E."/>
            <person name="Selbmann L."/>
        </authorList>
    </citation>
    <scope>NUCLEOTIDE SEQUENCE</scope>
    <source>
        <strain evidence="4">CCFEE 5200</strain>
    </source>
</reference>
<feature type="signal peptide" evidence="3">
    <location>
        <begin position="1"/>
        <end position="20"/>
    </location>
</feature>
<sequence>MKYTSMARLLLYGSASLAYAQSCYWPAETQANSNWTPCDASKSASHCCHAEDLCLNNGYCFAQAGSGNGFPNRLVRGACTDRSWQSGSCPQYCADVSAGGEQTIALVQDEANGRFCCGFGTLFFDGSNCTTATRGSNAPFNLHPELAILDRSNGATTLSTAAVATAAPGVTASTVTSTVVVTASAGSAITAPASATASTGSTSVVAVGAGIAVPLGILLIAVSAIAVILWRRNKRLTQQMDQKERQYQNQSAYDKKDVQSSYDTQRAALLPVSEVDGTSIVPELAANERGLKRGRSGK</sequence>
<evidence type="ECO:0000313" key="5">
    <source>
        <dbReference type="Proteomes" id="UP001175353"/>
    </source>
</evidence>
<keyword evidence="2" id="KW-0472">Membrane</keyword>
<keyword evidence="3" id="KW-0732">Signal</keyword>
<keyword evidence="2" id="KW-0812">Transmembrane</keyword>
<accession>A0AAN6KMS7</accession>
<evidence type="ECO:0000256" key="3">
    <source>
        <dbReference type="SAM" id="SignalP"/>
    </source>
</evidence>
<dbReference type="AlphaFoldDB" id="A0AAN6KMS7"/>
<evidence type="ECO:0000313" key="4">
    <source>
        <dbReference type="EMBL" id="KAK0992634.1"/>
    </source>
</evidence>
<gene>
    <name evidence="4" type="ORF">LTR91_008190</name>
</gene>
<feature type="region of interest" description="Disordered" evidence="1">
    <location>
        <begin position="241"/>
        <end position="261"/>
    </location>
</feature>
<feature type="transmembrane region" description="Helical" evidence="2">
    <location>
        <begin position="204"/>
        <end position="230"/>
    </location>
</feature>
<evidence type="ECO:0000256" key="1">
    <source>
        <dbReference type="SAM" id="MobiDB-lite"/>
    </source>
</evidence>
<protein>
    <recommendedName>
        <fullName evidence="6">Mid2 domain-containing protein</fullName>
    </recommendedName>
</protein>
<organism evidence="4 5">
    <name type="scientific">Friedmanniomyces endolithicus</name>
    <dbReference type="NCBI Taxonomy" id="329885"/>
    <lineage>
        <taxon>Eukaryota</taxon>
        <taxon>Fungi</taxon>
        <taxon>Dikarya</taxon>
        <taxon>Ascomycota</taxon>
        <taxon>Pezizomycotina</taxon>
        <taxon>Dothideomycetes</taxon>
        <taxon>Dothideomycetidae</taxon>
        <taxon>Mycosphaerellales</taxon>
        <taxon>Teratosphaeriaceae</taxon>
        <taxon>Friedmanniomyces</taxon>
    </lineage>
</organism>
<evidence type="ECO:0000256" key="2">
    <source>
        <dbReference type="SAM" id="Phobius"/>
    </source>
</evidence>
<proteinExistence type="predicted"/>
<keyword evidence="2" id="KW-1133">Transmembrane helix</keyword>
<evidence type="ECO:0008006" key="6">
    <source>
        <dbReference type="Google" id="ProtNLM"/>
    </source>
</evidence>
<dbReference type="EMBL" id="JAUJLE010000062">
    <property type="protein sequence ID" value="KAK0992634.1"/>
    <property type="molecule type" value="Genomic_DNA"/>
</dbReference>
<comment type="caution">
    <text evidence="4">The sequence shown here is derived from an EMBL/GenBank/DDBJ whole genome shotgun (WGS) entry which is preliminary data.</text>
</comment>
<feature type="chain" id="PRO_5042875264" description="Mid2 domain-containing protein" evidence="3">
    <location>
        <begin position="21"/>
        <end position="298"/>
    </location>
</feature>
<name>A0AAN6KMS7_9PEZI</name>
<dbReference type="Proteomes" id="UP001175353">
    <property type="component" value="Unassembled WGS sequence"/>
</dbReference>
<keyword evidence="5" id="KW-1185">Reference proteome</keyword>